<keyword evidence="1" id="KW-1133">Transmembrane helix</keyword>
<feature type="transmembrane region" description="Helical" evidence="1">
    <location>
        <begin position="75"/>
        <end position="98"/>
    </location>
</feature>
<keyword evidence="1" id="KW-0812">Transmembrane</keyword>
<reference evidence="2 3" key="2">
    <citation type="submission" date="2019-09" db="EMBL/GenBank/DDBJ databases">
        <authorList>
            <person name="Jin C."/>
        </authorList>
    </citation>
    <scope>NUCLEOTIDE SEQUENCE [LARGE SCALE GENOMIC DNA]</scope>
    <source>
        <strain evidence="2 3">BN130099</strain>
    </source>
</reference>
<name>A0A5B1LQQ2_9ACTN</name>
<reference evidence="2 3" key="1">
    <citation type="submission" date="2019-09" db="EMBL/GenBank/DDBJ databases">
        <title>Nocardioides panacisoli sp. nov., isolated from the soil of a ginseng field.</title>
        <authorList>
            <person name="Cho C."/>
        </authorList>
    </citation>
    <scope>NUCLEOTIDE SEQUENCE [LARGE SCALE GENOMIC DNA]</scope>
    <source>
        <strain evidence="2 3">BN130099</strain>
    </source>
</reference>
<gene>
    <name evidence="2" type="ORF">F0U44_06650</name>
</gene>
<evidence type="ECO:0000313" key="3">
    <source>
        <dbReference type="Proteomes" id="UP000325003"/>
    </source>
</evidence>
<keyword evidence="3" id="KW-1185">Reference proteome</keyword>
<dbReference type="EMBL" id="VUJV01000001">
    <property type="protein sequence ID" value="KAA1421937.1"/>
    <property type="molecule type" value="Genomic_DNA"/>
</dbReference>
<accession>A0A5B1LQQ2</accession>
<feature type="transmembrane region" description="Helical" evidence="1">
    <location>
        <begin position="110"/>
        <end position="130"/>
    </location>
</feature>
<proteinExistence type="predicted"/>
<feature type="transmembrane region" description="Helical" evidence="1">
    <location>
        <begin position="157"/>
        <end position="176"/>
    </location>
</feature>
<evidence type="ECO:0000313" key="2">
    <source>
        <dbReference type="EMBL" id="KAA1421937.1"/>
    </source>
</evidence>
<comment type="caution">
    <text evidence="2">The sequence shown here is derived from an EMBL/GenBank/DDBJ whole genome shotgun (WGS) entry which is preliminary data.</text>
</comment>
<evidence type="ECO:0000256" key="1">
    <source>
        <dbReference type="SAM" id="Phobius"/>
    </source>
</evidence>
<protein>
    <submittedName>
        <fullName evidence="2">Uncharacterized protein</fullName>
    </submittedName>
</protein>
<dbReference type="RefSeq" id="WP_149727398.1">
    <property type="nucleotide sequence ID" value="NZ_VUJV01000001.1"/>
</dbReference>
<organism evidence="2 3">
    <name type="scientific">Nocardioides humilatus</name>
    <dbReference type="NCBI Taxonomy" id="2607660"/>
    <lineage>
        <taxon>Bacteria</taxon>
        <taxon>Bacillati</taxon>
        <taxon>Actinomycetota</taxon>
        <taxon>Actinomycetes</taxon>
        <taxon>Propionibacteriales</taxon>
        <taxon>Nocardioidaceae</taxon>
        <taxon>Nocardioides</taxon>
    </lineage>
</organism>
<keyword evidence="1" id="KW-0472">Membrane</keyword>
<dbReference type="Proteomes" id="UP000325003">
    <property type="component" value="Unassembled WGS sequence"/>
</dbReference>
<dbReference type="AlphaFoldDB" id="A0A5B1LQQ2"/>
<sequence>MRAPLRTWGASRIGLAVVLTVLWIETTATDQITIPPFTHDLNGWCFVPTLTAIALAEPLIDRSPQLTELGVRSPLLLALARLALVWTGGAAVVGYCWWSGDLGRWAAPYVLLFLAFATAVVAALSSWYWLPLLPLVFVWLQVSASGFPGPDFAIPRWQVATAVAAAWLAYAVSIAVRDAAQRRQ</sequence>